<evidence type="ECO:0000256" key="3">
    <source>
        <dbReference type="ARBA" id="ARBA00022833"/>
    </source>
</evidence>
<dbReference type="AlphaFoldDB" id="A0A835PY39"/>
<evidence type="ECO:0000256" key="5">
    <source>
        <dbReference type="SAM" id="Coils"/>
    </source>
</evidence>
<proteinExistence type="predicted"/>
<dbReference type="GO" id="GO:0004842">
    <property type="term" value="F:ubiquitin-protein transferase activity"/>
    <property type="evidence" value="ECO:0007669"/>
    <property type="project" value="TreeGrafter"/>
</dbReference>
<dbReference type="Pfam" id="PF13920">
    <property type="entry name" value="zf-C3HC4_3"/>
    <property type="match status" value="1"/>
</dbReference>
<dbReference type="OrthoDB" id="1711136at2759"/>
<dbReference type="PROSITE" id="PS50089">
    <property type="entry name" value="ZF_RING_2"/>
    <property type="match status" value="1"/>
</dbReference>
<keyword evidence="2 4" id="KW-0863">Zinc-finger</keyword>
<evidence type="ECO:0000256" key="6">
    <source>
        <dbReference type="SAM" id="MobiDB-lite"/>
    </source>
</evidence>
<keyword evidence="5" id="KW-0175">Coiled coil</keyword>
<dbReference type="PANTHER" id="PTHR42647:SF72">
    <property type="entry name" value="EF-HAND CALCIUM-BINDING DOMAIN-CONTAINING PROTEIN 4A"/>
    <property type="match status" value="1"/>
</dbReference>
<sequence>MAVQAQHLPKTFSPDFRSSALEGLGMLQSRDSHGGLLPSLYQEPLIGEAGDQPMALLYSTVFSDRLQSEITTNVSCTRKRRREVTLPSSLPQLRLANPAAEVSSGGEAAVHSSPLRACDPPAASTTGHREFVPSPVAQELLAQICHHNIEMDAYIRLQNEKLRSEIQEASKQHYRSLFSILEQRVAKRLREKENELQNVNRKNAELEEKVRQMIVENQIWINHAKNNEALVSRLQTSLEHALLQKAAADAVAPPAREGYGDSDGTPLLTEDAQSCSFSVVVASPTRAMPAAVEEEVCGRMACKVCLKNAVCVLVLPCRHLCLCKDCESMIDSCPICNYPKNGCLRIFIA</sequence>
<evidence type="ECO:0000256" key="1">
    <source>
        <dbReference type="ARBA" id="ARBA00022723"/>
    </source>
</evidence>
<feature type="domain" description="RING-type" evidence="7">
    <location>
        <begin position="302"/>
        <end position="337"/>
    </location>
</feature>
<gene>
    <name evidence="8" type="ORF">HPP92_022802</name>
</gene>
<name>A0A835PY39_VANPL</name>
<dbReference type="CDD" id="cd16649">
    <property type="entry name" value="mRING-HC-C3HC5_CGRF1-like"/>
    <property type="match status" value="1"/>
</dbReference>
<keyword evidence="1" id="KW-0479">Metal-binding</keyword>
<feature type="region of interest" description="Disordered" evidence="6">
    <location>
        <begin position="106"/>
        <end position="127"/>
    </location>
</feature>
<protein>
    <recommendedName>
        <fullName evidence="7">RING-type domain-containing protein</fullName>
    </recommendedName>
</protein>
<evidence type="ECO:0000256" key="4">
    <source>
        <dbReference type="PROSITE-ProRule" id="PRU00175"/>
    </source>
</evidence>
<dbReference type="EMBL" id="JADCNM010000012">
    <property type="protein sequence ID" value="KAG0459674.1"/>
    <property type="molecule type" value="Genomic_DNA"/>
</dbReference>
<dbReference type="Proteomes" id="UP000639772">
    <property type="component" value="Chromosome 12"/>
</dbReference>
<evidence type="ECO:0000313" key="9">
    <source>
        <dbReference type="Proteomes" id="UP000639772"/>
    </source>
</evidence>
<reference evidence="8 9" key="1">
    <citation type="journal article" date="2020" name="Nat. Food">
        <title>A phased Vanilla planifolia genome enables genetic improvement of flavour and production.</title>
        <authorList>
            <person name="Hasing T."/>
            <person name="Tang H."/>
            <person name="Brym M."/>
            <person name="Khazi F."/>
            <person name="Huang T."/>
            <person name="Chambers A.H."/>
        </authorList>
    </citation>
    <scope>NUCLEOTIDE SEQUENCE [LARGE SCALE GENOMIC DNA]</scope>
    <source>
        <tissue evidence="8">Leaf</tissue>
    </source>
</reference>
<dbReference type="InterPro" id="IPR013083">
    <property type="entry name" value="Znf_RING/FYVE/PHD"/>
</dbReference>
<evidence type="ECO:0000313" key="8">
    <source>
        <dbReference type="EMBL" id="KAG0459674.1"/>
    </source>
</evidence>
<dbReference type="GO" id="GO:0008270">
    <property type="term" value="F:zinc ion binding"/>
    <property type="evidence" value="ECO:0007669"/>
    <property type="project" value="UniProtKB-KW"/>
</dbReference>
<accession>A0A835PY39</accession>
<keyword evidence="3" id="KW-0862">Zinc</keyword>
<feature type="coiled-coil region" evidence="5">
    <location>
        <begin position="182"/>
        <end position="216"/>
    </location>
</feature>
<dbReference type="PANTHER" id="PTHR42647">
    <property type="entry name" value="SBP (S-RIBONUCLEASE BINDING PROTEIN) FAMILY PROTEIN"/>
    <property type="match status" value="1"/>
</dbReference>
<organism evidence="8 9">
    <name type="scientific">Vanilla planifolia</name>
    <name type="common">Vanilla</name>
    <dbReference type="NCBI Taxonomy" id="51239"/>
    <lineage>
        <taxon>Eukaryota</taxon>
        <taxon>Viridiplantae</taxon>
        <taxon>Streptophyta</taxon>
        <taxon>Embryophyta</taxon>
        <taxon>Tracheophyta</taxon>
        <taxon>Spermatophyta</taxon>
        <taxon>Magnoliopsida</taxon>
        <taxon>Liliopsida</taxon>
        <taxon>Asparagales</taxon>
        <taxon>Orchidaceae</taxon>
        <taxon>Vanilloideae</taxon>
        <taxon>Vanilleae</taxon>
        <taxon>Vanilla</taxon>
    </lineage>
</organism>
<evidence type="ECO:0000256" key="2">
    <source>
        <dbReference type="ARBA" id="ARBA00022771"/>
    </source>
</evidence>
<evidence type="ECO:0000259" key="7">
    <source>
        <dbReference type="PROSITE" id="PS50089"/>
    </source>
</evidence>
<dbReference type="Gene3D" id="3.30.40.10">
    <property type="entry name" value="Zinc/RING finger domain, C3HC4 (zinc finger)"/>
    <property type="match status" value="1"/>
</dbReference>
<dbReference type="InterPro" id="IPR001841">
    <property type="entry name" value="Znf_RING"/>
</dbReference>
<comment type="caution">
    <text evidence="8">The sequence shown here is derived from an EMBL/GenBank/DDBJ whole genome shotgun (WGS) entry which is preliminary data.</text>
</comment>